<dbReference type="OrthoDB" id="7206705at2"/>
<accession>A0A1D8AG37</accession>
<feature type="signal peptide" evidence="1">
    <location>
        <begin position="1"/>
        <end position="16"/>
    </location>
</feature>
<dbReference type="KEGG" id="nre:BES08_29710"/>
<dbReference type="Gene3D" id="3.40.1260.10">
    <property type="entry name" value="DsrEFH-like"/>
    <property type="match status" value="1"/>
</dbReference>
<keyword evidence="1" id="KW-0732">Signal</keyword>
<dbReference type="SUPFAM" id="SSF75169">
    <property type="entry name" value="DsrEFH-like"/>
    <property type="match status" value="1"/>
</dbReference>
<dbReference type="RefSeq" id="WP_069710262.1">
    <property type="nucleotide sequence ID" value="NZ_CP017078.1"/>
</dbReference>
<dbReference type="InterPro" id="IPR027396">
    <property type="entry name" value="DsrEFH-like"/>
</dbReference>
<evidence type="ECO:0000313" key="2">
    <source>
        <dbReference type="EMBL" id="AOR81069.1"/>
    </source>
</evidence>
<evidence type="ECO:0000256" key="1">
    <source>
        <dbReference type="SAM" id="SignalP"/>
    </source>
</evidence>
<protein>
    <submittedName>
        <fullName evidence="2">Uncharacterized protein</fullName>
    </submittedName>
</protein>
<geneLocation type="plasmid" evidence="2 3">
    <name>pSA3</name>
</geneLocation>
<dbReference type="EMBL" id="CP017078">
    <property type="protein sequence ID" value="AOR81069.1"/>
    <property type="molecule type" value="Genomic_DNA"/>
</dbReference>
<keyword evidence="2" id="KW-0614">Plasmid</keyword>
<evidence type="ECO:0000313" key="3">
    <source>
        <dbReference type="Proteomes" id="UP000094626"/>
    </source>
</evidence>
<sequence>MVATSCALAASSAALAAPEPAIHPLVQTFGAVHPVQGAQERPDPKLTYRVVFSVTKAAMTPDKINPSLEKVARFLNLLAADSVRPQRGNIVVVIHGPATPIVTTDAVYASHATTTSNPNAALIAALEAAGVSVRVCSQAMVGNEVSSDQLLPGVEIDDAALVTMANLQLRGFALIPD</sequence>
<dbReference type="AlphaFoldDB" id="A0A1D8AG37"/>
<dbReference type="PANTHER" id="PTHR37691">
    <property type="entry name" value="BLR3518 PROTEIN"/>
    <property type="match status" value="1"/>
</dbReference>
<keyword evidence="3" id="KW-1185">Reference proteome</keyword>
<gene>
    <name evidence="2" type="ORF">BES08_29710</name>
</gene>
<proteinExistence type="predicted"/>
<dbReference type="InterPro" id="IPR003787">
    <property type="entry name" value="Sulphur_relay_DsrE/F-like"/>
</dbReference>
<name>A0A1D8AG37_9SPHN</name>
<dbReference type="Pfam" id="PF02635">
    <property type="entry name" value="DsrE"/>
    <property type="match status" value="1"/>
</dbReference>
<organism evidence="2 3">
    <name type="scientific">Novosphingobium resinovorum</name>
    <dbReference type="NCBI Taxonomy" id="158500"/>
    <lineage>
        <taxon>Bacteria</taxon>
        <taxon>Pseudomonadati</taxon>
        <taxon>Pseudomonadota</taxon>
        <taxon>Alphaproteobacteria</taxon>
        <taxon>Sphingomonadales</taxon>
        <taxon>Sphingomonadaceae</taxon>
        <taxon>Novosphingobium</taxon>
    </lineage>
</organism>
<dbReference type="Proteomes" id="UP000094626">
    <property type="component" value="Plasmid pSA3"/>
</dbReference>
<reference evidence="3" key="1">
    <citation type="journal article" date="2017" name="J. Biotechnol.">
        <title>Complete genome sequence of Novosphingobium resinovorum SA1, a versatile xenobiotic-degrading bacterium capable of utilizing sulfanilic acid.</title>
        <authorList>
            <person name="Hegedus B."/>
            <person name="Kos P.B."/>
            <person name="Balint B."/>
            <person name="Maroti G."/>
            <person name="Gan H.M."/>
            <person name="Perei K."/>
            <person name="Rakhely G."/>
        </authorList>
    </citation>
    <scope>NUCLEOTIDE SEQUENCE [LARGE SCALE GENOMIC DNA]</scope>
    <source>
        <strain evidence="3">SA1</strain>
    </source>
</reference>
<feature type="chain" id="PRO_5009104952" evidence="1">
    <location>
        <begin position="17"/>
        <end position="177"/>
    </location>
</feature>
<dbReference type="PANTHER" id="PTHR37691:SF1">
    <property type="entry name" value="BLR3518 PROTEIN"/>
    <property type="match status" value="1"/>
</dbReference>